<accession>A0AAN4T7R8</accession>
<dbReference type="Gene3D" id="3.40.50.300">
    <property type="entry name" value="P-loop containing nucleotide triphosphate hydrolases"/>
    <property type="match status" value="1"/>
</dbReference>
<organism evidence="2 3">
    <name type="scientific">Aspergillus lentulus</name>
    <dbReference type="NCBI Taxonomy" id="293939"/>
    <lineage>
        <taxon>Eukaryota</taxon>
        <taxon>Fungi</taxon>
        <taxon>Dikarya</taxon>
        <taxon>Ascomycota</taxon>
        <taxon>Pezizomycotina</taxon>
        <taxon>Eurotiomycetes</taxon>
        <taxon>Eurotiomycetidae</taxon>
        <taxon>Eurotiales</taxon>
        <taxon>Aspergillaceae</taxon>
        <taxon>Aspergillus</taxon>
        <taxon>Aspergillus subgen. Fumigati</taxon>
    </lineage>
</organism>
<reference evidence="2 3" key="1">
    <citation type="submission" date="2015-11" db="EMBL/GenBank/DDBJ databases">
        <title>Aspergillus lentulus strain IFM 54703T.</title>
        <authorList>
            <person name="Kusuya Y."/>
            <person name="Sakai K."/>
            <person name="Kamei K."/>
            <person name="Takahashi H."/>
            <person name="Yaguchi T."/>
        </authorList>
    </citation>
    <scope>NUCLEOTIDE SEQUENCE [LARGE SCALE GENOMIC DNA]</scope>
    <source>
        <strain evidence="2 3">IFM 54703</strain>
    </source>
</reference>
<evidence type="ECO:0000259" key="1">
    <source>
        <dbReference type="Pfam" id="PF00004"/>
    </source>
</evidence>
<dbReference type="AlphaFoldDB" id="A0AAN4T7R8"/>
<dbReference type="GO" id="GO:0016887">
    <property type="term" value="F:ATP hydrolysis activity"/>
    <property type="evidence" value="ECO:0007669"/>
    <property type="project" value="InterPro"/>
</dbReference>
<evidence type="ECO:0000313" key="3">
    <source>
        <dbReference type="Proteomes" id="UP000051487"/>
    </source>
</evidence>
<dbReference type="Pfam" id="PF00004">
    <property type="entry name" value="AAA"/>
    <property type="match status" value="1"/>
</dbReference>
<name>A0AAN4T7R8_ASPLE</name>
<dbReference type="EMBL" id="BCLY01000004">
    <property type="protein sequence ID" value="GAQ04012.1"/>
    <property type="molecule type" value="Genomic_DNA"/>
</dbReference>
<evidence type="ECO:0000313" key="2">
    <source>
        <dbReference type="EMBL" id="GAQ04012.1"/>
    </source>
</evidence>
<dbReference type="PANTHER" id="PTHR46411">
    <property type="entry name" value="FAMILY ATPASE, PUTATIVE-RELATED"/>
    <property type="match status" value="1"/>
</dbReference>
<dbReference type="InterPro" id="IPR027417">
    <property type="entry name" value="P-loop_NTPase"/>
</dbReference>
<comment type="caution">
    <text evidence="2">The sequence shown here is derived from an EMBL/GenBank/DDBJ whole genome shotgun (WGS) entry which is preliminary data.</text>
</comment>
<gene>
    <name evidence="2" type="ORF">ALT_1333</name>
</gene>
<protein>
    <recommendedName>
        <fullName evidence="1">ATPase AAA-type core domain-containing protein</fullName>
    </recommendedName>
</protein>
<feature type="domain" description="ATPase AAA-type core" evidence="1">
    <location>
        <begin position="17"/>
        <end position="92"/>
    </location>
</feature>
<dbReference type="GO" id="GO:0005524">
    <property type="term" value="F:ATP binding"/>
    <property type="evidence" value="ECO:0007669"/>
    <property type="project" value="InterPro"/>
</dbReference>
<proteinExistence type="predicted"/>
<dbReference type="PANTHER" id="PTHR46411:SF4">
    <property type="entry name" value="AAA+ ATPASE DOMAIN-CONTAINING PROTEIN"/>
    <property type="match status" value="1"/>
</dbReference>
<dbReference type="SUPFAM" id="SSF52540">
    <property type="entry name" value="P-loop containing nucleoside triphosphate hydrolases"/>
    <property type="match status" value="1"/>
</dbReference>
<sequence>MSQLADIGTVETPVEGELLKWFNLAEAWNAVLLVDEADIFFERRQDRDLARNGWVSAFLRRMEYFKGLLFLTTNRVGQIDDAFISRVHIAIGYPSLGEEARRKAWNGFFRKPVRDRAGKIQIAPRREGMGSGDRRRDAAQRAGYPQCITNGYHTGRA</sequence>
<dbReference type="Proteomes" id="UP000051487">
    <property type="component" value="Unassembled WGS sequence"/>
</dbReference>
<dbReference type="InterPro" id="IPR003959">
    <property type="entry name" value="ATPase_AAA_core"/>
</dbReference>